<dbReference type="SUPFAM" id="SSF54292">
    <property type="entry name" value="2Fe-2S ferredoxin-like"/>
    <property type="match status" value="1"/>
</dbReference>
<dbReference type="InterPro" id="IPR036856">
    <property type="entry name" value="Ald_Oxase/Xan_DH_a/b_sf"/>
</dbReference>
<dbReference type="SUPFAM" id="SSF54665">
    <property type="entry name" value="CO dehydrogenase molybdoprotein N-domain-like"/>
    <property type="match status" value="1"/>
</dbReference>
<dbReference type="Pfam" id="PF20256">
    <property type="entry name" value="MoCoBD_2"/>
    <property type="match status" value="1"/>
</dbReference>
<dbReference type="GO" id="GO:0016491">
    <property type="term" value="F:oxidoreductase activity"/>
    <property type="evidence" value="ECO:0007669"/>
    <property type="project" value="UniProtKB-KW"/>
</dbReference>
<dbReference type="InterPro" id="IPR037165">
    <property type="entry name" value="AldOxase/xan_DH_Mopterin-bd_sf"/>
</dbReference>
<dbReference type="AlphaFoldDB" id="A0A0L9UV41"/>
<dbReference type="InterPro" id="IPR000674">
    <property type="entry name" value="Ald_Oxase/Xan_DH_a/b"/>
</dbReference>
<dbReference type="GO" id="GO:0005506">
    <property type="term" value="F:iron ion binding"/>
    <property type="evidence" value="ECO:0007669"/>
    <property type="project" value="InterPro"/>
</dbReference>
<dbReference type="Gramene" id="KOM46735">
    <property type="protein sequence ID" value="KOM46735"/>
    <property type="gene ID" value="LR48_Vigan07g043900"/>
</dbReference>
<dbReference type="OMA" id="THYYQTV"/>
<evidence type="ECO:0000313" key="4">
    <source>
        <dbReference type="EMBL" id="KOM46735.1"/>
    </source>
</evidence>
<dbReference type="Pfam" id="PF02738">
    <property type="entry name" value="MoCoBD_1"/>
    <property type="match status" value="1"/>
</dbReference>
<dbReference type="InterPro" id="IPR046867">
    <property type="entry name" value="AldOxase/xan_DH_MoCoBD2"/>
</dbReference>
<evidence type="ECO:0000256" key="1">
    <source>
        <dbReference type="ARBA" id="ARBA00022505"/>
    </source>
</evidence>
<dbReference type="SUPFAM" id="SSF56003">
    <property type="entry name" value="Molybdenum cofactor-binding domain"/>
    <property type="match status" value="1"/>
</dbReference>
<dbReference type="Proteomes" id="UP000053144">
    <property type="component" value="Chromosome 7"/>
</dbReference>
<dbReference type="Gene3D" id="3.90.1170.50">
    <property type="entry name" value="Aldehyde oxidase/xanthine dehydrogenase, a/b hammerhead"/>
    <property type="match status" value="1"/>
</dbReference>
<evidence type="ECO:0000256" key="2">
    <source>
        <dbReference type="ARBA" id="ARBA00023002"/>
    </source>
</evidence>
<dbReference type="InterPro" id="IPR036010">
    <property type="entry name" value="2Fe-2S_ferredoxin-like_sf"/>
</dbReference>
<protein>
    <recommendedName>
        <fullName evidence="3">Aldehyde oxidase/xanthine dehydrogenase a/b hammerhead domain-containing protein</fullName>
    </recommendedName>
</protein>
<organism evidence="4 5">
    <name type="scientific">Phaseolus angularis</name>
    <name type="common">Azuki bean</name>
    <name type="synonym">Vigna angularis</name>
    <dbReference type="NCBI Taxonomy" id="3914"/>
    <lineage>
        <taxon>Eukaryota</taxon>
        <taxon>Viridiplantae</taxon>
        <taxon>Streptophyta</taxon>
        <taxon>Embryophyta</taxon>
        <taxon>Tracheophyta</taxon>
        <taxon>Spermatophyta</taxon>
        <taxon>Magnoliopsida</taxon>
        <taxon>eudicotyledons</taxon>
        <taxon>Gunneridae</taxon>
        <taxon>Pentapetalae</taxon>
        <taxon>rosids</taxon>
        <taxon>fabids</taxon>
        <taxon>Fabales</taxon>
        <taxon>Fabaceae</taxon>
        <taxon>Papilionoideae</taxon>
        <taxon>50 kb inversion clade</taxon>
        <taxon>NPAAA clade</taxon>
        <taxon>indigoferoid/millettioid clade</taxon>
        <taxon>Phaseoleae</taxon>
        <taxon>Vigna</taxon>
    </lineage>
</organism>
<accession>A0A0L9UV41</accession>
<feature type="domain" description="Aldehyde oxidase/xanthine dehydrogenase a/b hammerhead" evidence="3">
    <location>
        <begin position="49"/>
        <end position="149"/>
    </location>
</feature>
<proteinExistence type="predicted"/>
<dbReference type="PANTHER" id="PTHR11908">
    <property type="entry name" value="XANTHINE DEHYDROGENASE"/>
    <property type="match status" value="1"/>
</dbReference>
<sequence length="657" mass="72553">MQLQKTPTSLVFGVNGERFELTHVHPSTTLLEFLRTHTRFKSAKLGCGEGEAVFVDDIPSPPNCLHGAYIYSAKPLARVRSIKLNPELQLDRVRDVISSKDIPNGGENIGSKTVFGIEPLFAEEEARCVGERLAFVVATSCALAAHKLQRPVRIYLNRKTDMIMAGGRHPMKITYSVGFRNDGKITALKLQILVNAGIYVDISAIMPHNVVSALKKYDWGTLACDIKVCRTNHPSRSAMRGPGEVQGSFIAEAIIENVAATLSKDVDSVRSINLHTYNSLQSFYEYSHGEPNEYTLPIIWNELAVSANYDQRTKMVQEFNRINTWKKRGISRVPVVIQLMQRPTPGKVSIFSDGSVVVEVGGIEVGQGLWTKVKQMAAYALGAIQCDGIGGLLDKIRVIQSDTVSLIQGGFTAGSTTSESSCEAVRLSCNILVERLKPLKENLQKEMGSINWETLILQAYMQAVNLSASSFYVPSMSSMSYLNYGAAISEVEIDLLNGETRFLQTDIIYDCGQSLNPAVDLGQIEGAFVQGLGYFMLEQYETNLDGLVLQDGTWNYKIPTIDTIPLQFNVQILNSGHHQHRVLSSKASGEPPLLLAASIHCATRAAVKEARKQLLSWSNQEEDSIFQLEVPATMPVVKALCGLDNVERYLKWKMGRT</sequence>
<evidence type="ECO:0000259" key="3">
    <source>
        <dbReference type="SMART" id="SM01008"/>
    </source>
</evidence>
<reference evidence="5" key="1">
    <citation type="journal article" date="2015" name="Proc. Natl. Acad. Sci. U.S.A.">
        <title>Genome sequencing of adzuki bean (Vigna angularis) provides insight into high starch and low fat accumulation and domestication.</title>
        <authorList>
            <person name="Yang K."/>
            <person name="Tian Z."/>
            <person name="Chen C."/>
            <person name="Luo L."/>
            <person name="Zhao B."/>
            <person name="Wang Z."/>
            <person name="Yu L."/>
            <person name="Li Y."/>
            <person name="Sun Y."/>
            <person name="Li W."/>
            <person name="Chen Y."/>
            <person name="Li Y."/>
            <person name="Zhang Y."/>
            <person name="Ai D."/>
            <person name="Zhao J."/>
            <person name="Shang C."/>
            <person name="Ma Y."/>
            <person name="Wu B."/>
            <person name="Wang M."/>
            <person name="Gao L."/>
            <person name="Sun D."/>
            <person name="Zhang P."/>
            <person name="Guo F."/>
            <person name="Wang W."/>
            <person name="Li Y."/>
            <person name="Wang J."/>
            <person name="Varshney R.K."/>
            <person name="Wang J."/>
            <person name="Ling H.Q."/>
            <person name="Wan P."/>
        </authorList>
    </citation>
    <scope>NUCLEOTIDE SEQUENCE</scope>
    <source>
        <strain evidence="5">cv. Jingnong 6</strain>
    </source>
</reference>
<dbReference type="InterPro" id="IPR008274">
    <property type="entry name" value="AldOxase/xan_DH_MoCoBD1"/>
</dbReference>
<dbReference type="STRING" id="3914.A0A0L9UV41"/>
<dbReference type="GO" id="GO:0051536">
    <property type="term" value="F:iron-sulfur cluster binding"/>
    <property type="evidence" value="ECO:0007669"/>
    <property type="project" value="InterPro"/>
</dbReference>
<dbReference type="EMBL" id="CM003377">
    <property type="protein sequence ID" value="KOM46735.1"/>
    <property type="molecule type" value="Genomic_DNA"/>
</dbReference>
<name>A0A0L9UV41_PHAAN</name>
<keyword evidence="1" id="KW-0500">Molybdenum</keyword>
<gene>
    <name evidence="4" type="ORF">LR48_Vigan07g043900</name>
</gene>
<dbReference type="InterPro" id="IPR016208">
    <property type="entry name" value="Ald_Oxase/xanthine_DH-like"/>
</dbReference>
<dbReference type="FunFam" id="3.30.365.10:FF:000008">
    <property type="entry name" value="Aldehyde oxidase1"/>
    <property type="match status" value="1"/>
</dbReference>
<dbReference type="Gene3D" id="3.30.365.10">
    <property type="entry name" value="Aldehyde oxidase/xanthine dehydrogenase, molybdopterin binding domain"/>
    <property type="match status" value="4"/>
</dbReference>
<dbReference type="Gene3D" id="3.10.20.30">
    <property type="match status" value="1"/>
</dbReference>
<evidence type="ECO:0000313" key="5">
    <source>
        <dbReference type="Proteomes" id="UP000053144"/>
    </source>
</evidence>
<keyword evidence="2" id="KW-0560">Oxidoreductase</keyword>
<dbReference type="PANTHER" id="PTHR11908:SF132">
    <property type="entry name" value="ALDEHYDE OXIDASE 1-RELATED"/>
    <property type="match status" value="1"/>
</dbReference>
<dbReference type="InterPro" id="IPR012675">
    <property type="entry name" value="Beta-grasp_dom_sf"/>
</dbReference>
<dbReference type="SMART" id="SM01008">
    <property type="entry name" value="Ald_Xan_dh_C"/>
    <property type="match status" value="1"/>
</dbReference>